<evidence type="ECO:0000313" key="2">
    <source>
        <dbReference type="EMBL" id="KAL3871223.1"/>
    </source>
</evidence>
<comment type="caution">
    <text evidence="2">The sequence shown here is derived from an EMBL/GenBank/DDBJ whole genome shotgun (WGS) entry which is preliminary data.</text>
</comment>
<name>A0ABD3WEM2_SINWO</name>
<dbReference type="InterPro" id="IPR058913">
    <property type="entry name" value="Integrase_dom_put"/>
</dbReference>
<evidence type="ECO:0000313" key="3">
    <source>
        <dbReference type="Proteomes" id="UP001634394"/>
    </source>
</evidence>
<organism evidence="2 3">
    <name type="scientific">Sinanodonta woodiana</name>
    <name type="common">Chinese pond mussel</name>
    <name type="synonym">Anodonta woodiana</name>
    <dbReference type="NCBI Taxonomy" id="1069815"/>
    <lineage>
        <taxon>Eukaryota</taxon>
        <taxon>Metazoa</taxon>
        <taxon>Spiralia</taxon>
        <taxon>Lophotrochozoa</taxon>
        <taxon>Mollusca</taxon>
        <taxon>Bivalvia</taxon>
        <taxon>Autobranchia</taxon>
        <taxon>Heteroconchia</taxon>
        <taxon>Palaeoheterodonta</taxon>
        <taxon>Unionida</taxon>
        <taxon>Unionoidea</taxon>
        <taxon>Unionidae</taxon>
        <taxon>Unioninae</taxon>
        <taxon>Sinanodonta</taxon>
    </lineage>
</organism>
<accession>A0ABD3WEM2</accession>
<sequence>MARSIAYYFIEAVKCRKGCPRIVRTDMGVENTVLHKMQAFLRRSHQDNRAGNNSVMCGDSRANQRVEFWWSVLKKQCLQFWIDLFRQMQQDGYFSGDYLDKHLLRFCFLEIIQTELDNAAEVWNTHRIRSNRTTGLPCDKPVLLYTLSHLYGFDNLICQVDNLDIEVCEEECQAKNDLPCDEDLYELCLILMDEKTGTSQKIRMKP</sequence>
<protein>
    <recommendedName>
        <fullName evidence="1">Integrase core domain-containing protein</fullName>
    </recommendedName>
</protein>
<proteinExistence type="predicted"/>
<dbReference type="Proteomes" id="UP001634394">
    <property type="component" value="Unassembled WGS sequence"/>
</dbReference>
<dbReference type="EMBL" id="JBJQND010000007">
    <property type="protein sequence ID" value="KAL3871223.1"/>
    <property type="molecule type" value="Genomic_DNA"/>
</dbReference>
<dbReference type="AlphaFoldDB" id="A0ABD3WEM2"/>
<feature type="domain" description="Integrase core" evidence="1">
    <location>
        <begin position="3"/>
        <end position="133"/>
    </location>
</feature>
<keyword evidence="3" id="KW-1185">Reference proteome</keyword>
<dbReference type="Pfam" id="PF24764">
    <property type="entry name" value="rva_4"/>
    <property type="match status" value="1"/>
</dbReference>
<evidence type="ECO:0000259" key="1">
    <source>
        <dbReference type="Pfam" id="PF24764"/>
    </source>
</evidence>
<gene>
    <name evidence="2" type="ORF">ACJMK2_039231</name>
</gene>
<reference evidence="2 3" key="1">
    <citation type="submission" date="2024-11" db="EMBL/GenBank/DDBJ databases">
        <title>Chromosome-level genome assembly of the freshwater bivalve Anodonta woodiana.</title>
        <authorList>
            <person name="Chen X."/>
        </authorList>
    </citation>
    <scope>NUCLEOTIDE SEQUENCE [LARGE SCALE GENOMIC DNA]</scope>
    <source>
        <strain evidence="2">MN2024</strain>
        <tissue evidence="2">Gills</tissue>
    </source>
</reference>
<dbReference type="PANTHER" id="PTHR46791:SF13">
    <property type="entry name" value="CLR5 DOMAIN-CONTAINING PROTEIN"/>
    <property type="match status" value="1"/>
</dbReference>
<dbReference type="PANTHER" id="PTHR46791">
    <property type="entry name" value="EXPRESSED PROTEIN"/>
    <property type="match status" value="1"/>
</dbReference>